<dbReference type="Gene3D" id="2.70.50.40">
    <property type="entry name" value="GMP phosphodiesterase, delta subunit"/>
    <property type="match status" value="1"/>
</dbReference>
<dbReference type="GO" id="GO:0005737">
    <property type="term" value="C:cytoplasm"/>
    <property type="evidence" value="ECO:0007669"/>
    <property type="project" value="TreeGrafter"/>
</dbReference>
<dbReference type="SUPFAM" id="SSF81296">
    <property type="entry name" value="E set domains"/>
    <property type="match status" value="1"/>
</dbReference>
<evidence type="ECO:0000256" key="2">
    <source>
        <dbReference type="SAM" id="MobiDB-lite"/>
    </source>
</evidence>
<dbReference type="InterPro" id="IPR008015">
    <property type="entry name" value="PDED_dom"/>
</dbReference>
<dbReference type="PANTHER" id="PTHR12976">
    <property type="entry name" value="RETINAL ROD RHODOPSIN-SENSITIVE CGMP 3',5'-CYCLIC PHOSPHODIESTERASE DELTA-SUBUNIT"/>
    <property type="match status" value="1"/>
</dbReference>
<dbReference type="InterPro" id="IPR014756">
    <property type="entry name" value="Ig_E-set"/>
</dbReference>
<dbReference type="EMBL" id="HBGS01031424">
    <property type="protein sequence ID" value="CAD9431248.1"/>
    <property type="molecule type" value="Transcribed_RNA"/>
</dbReference>
<evidence type="ECO:0000259" key="3">
    <source>
        <dbReference type="Pfam" id="PF05351"/>
    </source>
</evidence>
<dbReference type="Pfam" id="PF05351">
    <property type="entry name" value="GMP_PDE_delta"/>
    <property type="match status" value="1"/>
</dbReference>
<gene>
    <name evidence="4" type="ORF">DSPE1174_LOCUS16086</name>
</gene>
<dbReference type="PANTHER" id="PTHR12976:SF0">
    <property type="entry name" value="RETINAL ROD RHODOPSIN-SENSITIVE CGMP 3',5'-CYCLIC PHOSPHODIESTERASE SUBUNIT DELTA"/>
    <property type="match status" value="1"/>
</dbReference>
<dbReference type="InterPro" id="IPR037036">
    <property type="entry name" value="PDED_dom_sf"/>
</dbReference>
<sequence length="206" mass="23394">MESKYAEEKGESKNDDKADRYDSKCQSKELHRGLGQNCSSNSEDDADREWQDRAAEKKKPTADADIGFVINSMNMRNASNGELMWQSGTWGAEVLDSTSGDELEAHVPKAILSCRAISREINFTAAKELRNFRLEQRIFFNGQCMEEWLFDFGFVIPGSTNSWQQSIEAADQMMPAELLSGNIVIETKFFDGDDLVIKFDVRVFYD</sequence>
<evidence type="ECO:0000256" key="1">
    <source>
        <dbReference type="ARBA" id="ARBA00008102"/>
    </source>
</evidence>
<feature type="domain" description="GMP phosphodiesterase delta subunit" evidence="3">
    <location>
        <begin position="67"/>
        <end position="205"/>
    </location>
</feature>
<feature type="compositionally biased region" description="Basic and acidic residues" evidence="2">
    <location>
        <begin position="1"/>
        <end position="32"/>
    </location>
</feature>
<protein>
    <recommendedName>
        <fullName evidence="3">GMP phosphodiesterase delta subunit domain-containing protein</fullName>
    </recommendedName>
</protein>
<organism evidence="4">
    <name type="scientific">Octactis speculum</name>
    <dbReference type="NCBI Taxonomy" id="3111310"/>
    <lineage>
        <taxon>Eukaryota</taxon>
        <taxon>Sar</taxon>
        <taxon>Stramenopiles</taxon>
        <taxon>Ochrophyta</taxon>
        <taxon>Dictyochophyceae</taxon>
        <taxon>Dictyochales</taxon>
        <taxon>Dictyochaceae</taxon>
        <taxon>Octactis</taxon>
    </lineage>
</organism>
<proteinExistence type="inferred from homology"/>
<dbReference type="AlphaFoldDB" id="A0A7S2CPL1"/>
<reference evidence="4" key="1">
    <citation type="submission" date="2021-01" db="EMBL/GenBank/DDBJ databases">
        <authorList>
            <person name="Corre E."/>
            <person name="Pelletier E."/>
            <person name="Niang G."/>
            <person name="Scheremetjew M."/>
            <person name="Finn R."/>
            <person name="Kale V."/>
            <person name="Holt S."/>
            <person name="Cochrane G."/>
            <person name="Meng A."/>
            <person name="Brown T."/>
            <person name="Cohen L."/>
        </authorList>
    </citation>
    <scope>NUCLEOTIDE SEQUENCE</scope>
    <source>
        <strain evidence="4">CCMP1381</strain>
    </source>
</reference>
<accession>A0A7S2CPL1</accession>
<feature type="compositionally biased region" description="Basic and acidic residues" evidence="2">
    <location>
        <begin position="48"/>
        <end position="59"/>
    </location>
</feature>
<comment type="similarity">
    <text evidence="1">Belongs to the PDE6D/unc-119 family.</text>
</comment>
<feature type="region of interest" description="Disordered" evidence="2">
    <location>
        <begin position="1"/>
        <end position="59"/>
    </location>
</feature>
<evidence type="ECO:0000313" key="4">
    <source>
        <dbReference type="EMBL" id="CAD9431248.1"/>
    </source>
</evidence>
<name>A0A7S2CPL1_9STRA</name>